<sequence>MPLTASARGQRSNGSREVEWLGWRRKCNDLKPHSSRNREASLLIVDADCDERIMDDCVDQERLIHPSFLILSCAYAALIGSSFLIKLKAYQKVKKRPRSKVAFPVVVLTIGWIQFSGAARSNYQAKLIRHNTAM</sequence>
<proteinExistence type="predicted"/>
<dbReference type="Proteomes" id="UP000636800">
    <property type="component" value="Chromosome 3"/>
</dbReference>
<protein>
    <submittedName>
        <fullName evidence="2">Uncharacterized protein</fullName>
    </submittedName>
</protein>
<feature type="transmembrane region" description="Helical" evidence="1">
    <location>
        <begin position="68"/>
        <end position="89"/>
    </location>
</feature>
<evidence type="ECO:0000313" key="3">
    <source>
        <dbReference type="Proteomes" id="UP000636800"/>
    </source>
</evidence>
<reference evidence="2 3" key="1">
    <citation type="journal article" date="2020" name="Nat. Food">
        <title>A phased Vanilla planifolia genome enables genetic improvement of flavour and production.</title>
        <authorList>
            <person name="Hasing T."/>
            <person name="Tang H."/>
            <person name="Brym M."/>
            <person name="Khazi F."/>
            <person name="Huang T."/>
            <person name="Chambers A.H."/>
        </authorList>
    </citation>
    <scope>NUCLEOTIDE SEQUENCE [LARGE SCALE GENOMIC DNA]</scope>
    <source>
        <tissue evidence="2">Leaf</tissue>
    </source>
</reference>
<keyword evidence="3" id="KW-1185">Reference proteome</keyword>
<organism evidence="2 3">
    <name type="scientific">Vanilla planifolia</name>
    <name type="common">Vanilla</name>
    <dbReference type="NCBI Taxonomy" id="51239"/>
    <lineage>
        <taxon>Eukaryota</taxon>
        <taxon>Viridiplantae</taxon>
        <taxon>Streptophyta</taxon>
        <taxon>Embryophyta</taxon>
        <taxon>Tracheophyta</taxon>
        <taxon>Spermatophyta</taxon>
        <taxon>Magnoliopsida</taxon>
        <taxon>Liliopsida</taxon>
        <taxon>Asparagales</taxon>
        <taxon>Orchidaceae</taxon>
        <taxon>Vanilloideae</taxon>
        <taxon>Vanilleae</taxon>
        <taxon>Vanilla</taxon>
    </lineage>
</organism>
<evidence type="ECO:0000256" key="1">
    <source>
        <dbReference type="SAM" id="Phobius"/>
    </source>
</evidence>
<dbReference type="AlphaFoldDB" id="A0A835RER9"/>
<dbReference type="EMBL" id="JADCNL010000003">
    <property type="protein sequence ID" value="KAG0487801.1"/>
    <property type="molecule type" value="Genomic_DNA"/>
</dbReference>
<keyword evidence="1" id="KW-1133">Transmembrane helix</keyword>
<accession>A0A835RER9</accession>
<gene>
    <name evidence="2" type="ORF">HPP92_006612</name>
</gene>
<evidence type="ECO:0000313" key="2">
    <source>
        <dbReference type="EMBL" id="KAG0487801.1"/>
    </source>
</evidence>
<name>A0A835RER9_VANPL</name>
<feature type="transmembrane region" description="Helical" evidence="1">
    <location>
        <begin position="101"/>
        <end position="119"/>
    </location>
</feature>
<comment type="caution">
    <text evidence="2">The sequence shown here is derived from an EMBL/GenBank/DDBJ whole genome shotgun (WGS) entry which is preliminary data.</text>
</comment>
<keyword evidence="1" id="KW-0472">Membrane</keyword>
<keyword evidence="1" id="KW-0812">Transmembrane</keyword>